<evidence type="ECO:0000313" key="2">
    <source>
        <dbReference type="Proteomes" id="UP001497680"/>
    </source>
</evidence>
<dbReference type="EMBL" id="MU394297">
    <property type="protein sequence ID" value="KAI6089057.1"/>
    <property type="molecule type" value="Genomic_DNA"/>
</dbReference>
<name>A0ACC0D8G7_9PEZI</name>
<accession>A0ACC0D8G7</accession>
<sequence length="961" mass="108059">MNPQNFSLDSVESDRLNPHSRTNISPSDLSAATTSQVTVLRDPRQYSATEQSTHGESPSPASQHTAVPYAPTPPPAPTPPSLSSESEIYGPERLFGYQQPPMHELPMHENVGRSLISPSPGVHFNQPLFNPMATTQELAFSNQFKDDLARAAGVVTPGVDDGPYIRYALDAITRTPDNAQGVRYPSTDSDEPYHPAYHAYHFTPTAVPSPLKPASAFLPRDTAEFTNTPQSWPLGPSPAPNPLTPPRSAEDELRDIRQQRRDRDEMIRLLSEPWDTPQPLQQLLSRQTEDPRDVMPATPPTRGIFRPNPQDRFGPAPPRPVVEKPPTPAEDLAGYDIPRDREHWQPQSDMVTDPKMLLHHVENALHIASPLTRKPWVLRSQSLLLMATLCLLMITALIFSAVFSESHIGLTPYSGTIYGGQYFLFRILPQLVAAFILIYAQCIINAAFWVLPFSSMASDDRNERRDAVFLPLYPKTFLWPQLYGSWYIWIPIFNVWLLNFTIPLQSCLFTVILVDGRWTWATVQGIAWTLVAIYLSFALSLGVMFVFWHKRRTGMQQNWIIRTLADIIFLVSQSNTVAQYRGLEKAATRTSMKQRLVGTAERLGFWFAPDAPEQGSWYGIGNATGKESAAAEKLEGQGWANRQQREEDLEAGKGAGSRVRYRYIPWCFRDSKIIFFTVVSGILLIALFVVSFLPSTDVRKGFLPLLNSGPTAGAFSPADFLYAFIPSLIGLVLFLLFQPLDLTLRILTPWGELARAEGSRAETSLLLDYSVCLPFESTYKAIRNKHWRVAYVSLMAPLFVLLPVLGGGLFMALTPADGVVRMYPNVPAFAVILTLLVLYVAGLVCLVPFRWQFRLPHAVTCLAEIISFCGNDQVRTDEAFNDPHMMLRPRHLAGRLDVGKDWHRQGRWTFSSGRNHHERLGVKRYSKYTVNPKKLGLYDRRVRGQLISTPLPKSSPELYNR</sequence>
<gene>
    <name evidence="1" type="ORF">F4821DRAFT_231955</name>
</gene>
<dbReference type="Proteomes" id="UP001497680">
    <property type="component" value="Unassembled WGS sequence"/>
</dbReference>
<proteinExistence type="predicted"/>
<comment type="caution">
    <text evidence="1">The sequence shown here is derived from an EMBL/GenBank/DDBJ whole genome shotgun (WGS) entry which is preliminary data.</text>
</comment>
<evidence type="ECO:0000313" key="1">
    <source>
        <dbReference type="EMBL" id="KAI6089057.1"/>
    </source>
</evidence>
<keyword evidence="2" id="KW-1185">Reference proteome</keyword>
<protein>
    <submittedName>
        <fullName evidence="1">Uncharacterized protein</fullName>
    </submittedName>
</protein>
<organism evidence="1 2">
    <name type="scientific">Hypoxylon rubiginosum</name>
    <dbReference type="NCBI Taxonomy" id="110542"/>
    <lineage>
        <taxon>Eukaryota</taxon>
        <taxon>Fungi</taxon>
        <taxon>Dikarya</taxon>
        <taxon>Ascomycota</taxon>
        <taxon>Pezizomycotina</taxon>
        <taxon>Sordariomycetes</taxon>
        <taxon>Xylariomycetidae</taxon>
        <taxon>Xylariales</taxon>
        <taxon>Hypoxylaceae</taxon>
        <taxon>Hypoxylon</taxon>
    </lineage>
</organism>
<reference evidence="1 2" key="1">
    <citation type="journal article" date="2022" name="New Phytol.">
        <title>Ecological generalism drives hyperdiversity of secondary metabolite gene clusters in xylarialean endophytes.</title>
        <authorList>
            <person name="Franco M.E.E."/>
            <person name="Wisecaver J.H."/>
            <person name="Arnold A.E."/>
            <person name="Ju Y.M."/>
            <person name="Slot J.C."/>
            <person name="Ahrendt S."/>
            <person name="Moore L.P."/>
            <person name="Eastman K.E."/>
            <person name="Scott K."/>
            <person name="Konkel Z."/>
            <person name="Mondo S.J."/>
            <person name="Kuo A."/>
            <person name="Hayes R.D."/>
            <person name="Haridas S."/>
            <person name="Andreopoulos B."/>
            <person name="Riley R."/>
            <person name="LaButti K."/>
            <person name="Pangilinan J."/>
            <person name="Lipzen A."/>
            <person name="Amirebrahimi M."/>
            <person name="Yan J."/>
            <person name="Adam C."/>
            <person name="Keymanesh K."/>
            <person name="Ng V."/>
            <person name="Louie K."/>
            <person name="Northen T."/>
            <person name="Drula E."/>
            <person name="Henrissat B."/>
            <person name="Hsieh H.M."/>
            <person name="Youens-Clark K."/>
            <person name="Lutzoni F."/>
            <person name="Miadlikowska J."/>
            <person name="Eastwood D.C."/>
            <person name="Hamelin R.C."/>
            <person name="Grigoriev I.V."/>
            <person name="U'Ren J.M."/>
        </authorList>
    </citation>
    <scope>NUCLEOTIDE SEQUENCE [LARGE SCALE GENOMIC DNA]</scope>
    <source>
        <strain evidence="1 2">ER1909</strain>
    </source>
</reference>